<dbReference type="EMBL" id="JBHRYQ010000001">
    <property type="protein sequence ID" value="MFC3809211.1"/>
    <property type="molecule type" value="Genomic_DNA"/>
</dbReference>
<evidence type="ECO:0000313" key="2">
    <source>
        <dbReference type="Proteomes" id="UP001595616"/>
    </source>
</evidence>
<evidence type="ECO:0000313" key="1">
    <source>
        <dbReference type="EMBL" id="MFC3809211.1"/>
    </source>
</evidence>
<proteinExistence type="predicted"/>
<gene>
    <name evidence="1" type="ORF">ACFOOI_00975</name>
</gene>
<dbReference type="Pfam" id="PF16148">
    <property type="entry name" value="DUF4856"/>
    <property type="match status" value="1"/>
</dbReference>
<sequence length="389" mass="42087">MKTLVRQLKLNFLAPAIAIFALTSCEKEEATPNLRANISYTQVTDSTPYKSLFISANGDSTVDLKSGNDRLKMFQAINYYLGEAIRNNKTLDGTVMINMFSNTGNPFSDIASLNLTGAALNTSGVQLRNITAASTADAETARLRLETLFGQMANVSKSVGVTAKKGTAGQLGNYLVDAQGVETAQVIQKSLIGAFQLDYISNVLLDKGLDADNYSLVSGKPYTQLEHNWDEAYGLLTLNPIYLAGSTDAARGTSESFLGSYIWEYNKASYSKIYTAFLKGRVAIVNNDKTELKTQATFIRTEMEKALAAAAVGYLGKWKTGTTDASRAHAIGEGLGFIYSLRYCAQNGANTKFSDDILNALITPTTGFWDLTNDKVNAAADAITSKFKL</sequence>
<keyword evidence="2" id="KW-1185">Reference proteome</keyword>
<protein>
    <submittedName>
        <fullName evidence="1">DUF4856 domain-containing protein</fullName>
    </submittedName>
</protein>
<dbReference type="InterPro" id="IPR032331">
    <property type="entry name" value="DUF4856"/>
</dbReference>
<dbReference type="Proteomes" id="UP001595616">
    <property type="component" value="Unassembled WGS sequence"/>
</dbReference>
<dbReference type="RefSeq" id="WP_379833967.1">
    <property type="nucleotide sequence ID" value="NZ_JBHRYQ010000001.1"/>
</dbReference>
<accession>A0ABV7YT18</accession>
<comment type="caution">
    <text evidence="1">The sequence shown here is derived from an EMBL/GenBank/DDBJ whole genome shotgun (WGS) entry which is preliminary data.</text>
</comment>
<dbReference type="PROSITE" id="PS51257">
    <property type="entry name" value="PROKAR_LIPOPROTEIN"/>
    <property type="match status" value="1"/>
</dbReference>
<organism evidence="1 2">
    <name type="scientific">Lacihabitans lacunae</name>
    <dbReference type="NCBI Taxonomy" id="1028214"/>
    <lineage>
        <taxon>Bacteria</taxon>
        <taxon>Pseudomonadati</taxon>
        <taxon>Bacteroidota</taxon>
        <taxon>Cytophagia</taxon>
        <taxon>Cytophagales</taxon>
        <taxon>Leadbetterellaceae</taxon>
        <taxon>Lacihabitans</taxon>
    </lineage>
</organism>
<name>A0ABV7YT18_9BACT</name>
<reference evidence="2" key="1">
    <citation type="journal article" date="2019" name="Int. J. Syst. Evol. Microbiol.">
        <title>The Global Catalogue of Microorganisms (GCM) 10K type strain sequencing project: providing services to taxonomists for standard genome sequencing and annotation.</title>
        <authorList>
            <consortium name="The Broad Institute Genomics Platform"/>
            <consortium name="The Broad Institute Genome Sequencing Center for Infectious Disease"/>
            <person name="Wu L."/>
            <person name="Ma J."/>
        </authorList>
    </citation>
    <scope>NUCLEOTIDE SEQUENCE [LARGE SCALE GENOMIC DNA]</scope>
    <source>
        <strain evidence="2">CECT 7956</strain>
    </source>
</reference>